<name>A0A1B6QGK9_SORBI</name>
<proteinExistence type="predicted"/>
<dbReference type="PANTHER" id="PTHR33085">
    <property type="entry name" value="OS12G0113100 PROTEIN-RELATED"/>
    <property type="match status" value="1"/>
</dbReference>
<dbReference type="EMBL" id="CM000761">
    <property type="protein sequence ID" value="KXG37030.1"/>
    <property type="molecule type" value="Genomic_DNA"/>
</dbReference>
<sequence>MDRRTLYKRYSMARFQERFVRKKSNSYLQEVVDGLADLGLCEASLGEVVNGGVLSCVKPKGMLLCEQGWPDLLGGRPSDGGGSGVEDGEGRDITGAAQTSVRTCDFFFSVAPDSDLDTGFVGLVKAAGGIGIIRGWVAWSLPFSGRANFVHGLDVFVGLPKDDVDDAFGHLCFCSCRWLVGNDNDKHVWFSKENLSSKDPAENHVGTTLVYLGESRFCLVECVSNGDAEVVRKWLEECEELHRTEKWEELDHAYKLEDGPLASRCRLTTFSLSSDMNGDLTAAKTAVQCYTVPLEASYDLNPVAFWL</sequence>
<keyword evidence="2" id="KW-1185">Reference proteome</keyword>
<dbReference type="Proteomes" id="UP000000768">
    <property type="component" value="Chromosome 2"/>
</dbReference>
<organism evidence="1 2">
    <name type="scientific">Sorghum bicolor</name>
    <name type="common">Sorghum</name>
    <name type="synonym">Sorghum vulgare</name>
    <dbReference type="NCBI Taxonomy" id="4558"/>
    <lineage>
        <taxon>Eukaryota</taxon>
        <taxon>Viridiplantae</taxon>
        <taxon>Streptophyta</taxon>
        <taxon>Embryophyta</taxon>
        <taxon>Tracheophyta</taxon>
        <taxon>Spermatophyta</taxon>
        <taxon>Magnoliopsida</taxon>
        <taxon>Liliopsida</taxon>
        <taxon>Poales</taxon>
        <taxon>Poaceae</taxon>
        <taxon>PACMAD clade</taxon>
        <taxon>Panicoideae</taxon>
        <taxon>Andropogonodae</taxon>
        <taxon>Andropogoneae</taxon>
        <taxon>Sorghinae</taxon>
        <taxon>Sorghum</taxon>
    </lineage>
</organism>
<dbReference type="InterPro" id="IPR012871">
    <property type="entry name" value="DUF1668_ORYSA"/>
</dbReference>
<reference evidence="2" key="2">
    <citation type="journal article" date="2018" name="Plant J.">
        <title>The Sorghum bicolor reference genome: improved assembly, gene annotations, a transcriptome atlas, and signatures of genome organization.</title>
        <authorList>
            <person name="McCormick R.F."/>
            <person name="Truong S.K."/>
            <person name="Sreedasyam A."/>
            <person name="Jenkins J."/>
            <person name="Shu S."/>
            <person name="Sims D."/>
            <person name="Kennedy M."/>
            <person name="Amirebrahimi M."/>
            <person name="Weers B.D."/>
            <person name="McKinley B."/>
            <person name="Mattison A."/>
            <person name="Morishige D.T."/>
            <person name="Grimwood J."/>
            <person name="Schmutz J."/>
            <person name="Mullet J.E."/>
        </authorList>
    </citation>
    <scope>NUCLEOTIDE SEQUENCE [LARGE SCALE GENOMIC DNA]</scope>
    <source>
        <strain evidence="2">cv. BTx623</strain>
    </source>
</reference>
<dbReference type="Gramene" id="KXG37030">
    <property type="protein sequence ID" value="KXG37030"/>
    <property type="gene ID" value="SORBI_3002G429200"/>
</dbReference>
<protein>
    <submittedName>
        <fullName evidence="1">Uncharacterized protein</fullName>
    </submittedName>
</protein>
<evidence type="ECO:0000313" key="1">
    <source>
        <dbReference type="EMBL" id="KXG37030.1"/>
    </source>
</evidence>
<gene>
    <name evidence="1" type="ORF">SORBI_3002G429200</name>
</gene>
<dbReference type="Pfam" id="PF07893">
    <property type="entry name" value="DUF1668"/>
    <property type="match status" value="1"/>
</dbReference>
<reference evidence="1 2" key="1">
    <citation type="journal article" date="2009" name="Nature">
        <title>The Sorghum bicolor genome and the diversification of grasses.</title>
        <authorList>
            <person name="Paterson A.H."/>
            <person name="Bowers J.E."/>
            <person name="Bruggmann R."/>
            <person name="Dubchak I."/>
            <person name="Grimwood J."/>
            <person name="Gundlach H."/>
            <person name="Haberer G."/>
            <person name="Hellsten U."/>
            <person name="Mitros T."/>
            <person name="Poliakov A."/>
            <person name="Schmutz J."/>
            <person name="Spannagl M."/>
            <person name="Tang H."/>
            <person name="Wang X."/>
            <person name="Wicker T."/>
            <person name="Bharti A.K."/>
            <person name="Chapman J."/>
            <person name="Feltus F.A."/>
            <person name="Gowik U."/>
            <person name="Grigoriev I.V."/>
            <person name="Lyons E."/>
            <person name="Maher C.A."/>
            <person name="Martis M."/>
            <person name="Narechania A."/>
            <person name="Otillar R.P."/>
            <person name="Penning B.W."/>
            <person name="Salamov A.A."/>
            <person name="Wang Y."/>
            <person name="Zhang L."/>
            <person name="Carpita N.C."/>
            <person name="Freeling M."/>
            <person name="Gingle A.R."/>
            <person name="Hash C.T."/>
            <person name="Keller B."/>
            <person name="Klein P."/>
            <person name="Kresovich S."/>
            <person name="McCann M.C."/>
            <person name="Ming R."/>
            <person name="Peterson D.G."/>
            <person name="Mehboob-ur-Rahman"/>
            <person name="Ware D."/>
            <person name="Westhoff P."/>
            <person name="Mayer K.F."/>
            <person name="Messing J."/>
            <person name="Rokhsar D.S."/>
        </authorList>
    </citation>
    <scope>NUCLEOTIDE SEQUENCE [LARGE SCALE GENOMIC DNA]</scope>
    <source>
        <strain evidence="2">cv. BTx623</strain>
    </source>
</reference>
<evidence type="ECO:0000313" key="2">
    <source>
        <dbReference type="Proteomes" id="UP000000768"/>
    </source>
</evidence>
<dbReference type="InParanoid" id="A0A1B6QGK9"/>
<dbReference type="AlphaFoldDB" id="A0A1B6QGK9"/>
<dbReference type="PANTHER" id="PTHR33085:SF42">
    <property type="entry name" value="DUF1618 DOMAIN-CONTAINING PROTEIN"/>
    <property type="match status" value="1"/>
</dbReference>
<accession>A0A1B6QGK9</accession>